<keyword evidence="2" id="KW-0413">Isomerase</keyword>
<proteinExistence type="predicted"/>
<dbReference type="PANTHER" id="PTHR12110">
    <property type="entry name" value="HYDROXYPYRUVATE ISOMERASE"/>
    <property type="match status" value="1"/>
</dbReference>
<dbReference type="RefSeq" id="WP_262682866.1">
    <property type="nucleotide sequence ID" value="NZ_JAOQIO010000007.1"/>
</dbReference>
<sequence length="270" mass="30031">MLKGNECLISTYALADIPLDEAVNHLINKGCKAIEIMCEGRHGELLDWPQERLNGLKQRGAENGIIWTIHAPIANLNLATDEEELIQSNMELLLRTLQIAELLECAYVVLHPGELSRDKVDQDGASHEAALRIAAFLQEIVNETEGSQVILALENVPPYPGLLGTDSVFLKKVIHLVQSRRVKIVYDVGHMHLMGEGQCEQSFQSLLPFITSIHLSDNQGQHDDHLRLGAGTVPLKSVLAMANEYSYSGAWVLEMSNMNDIRLSQEWLGH</sequence>
<dbReference type="InterPro" id="IPR036237">
    <property type="entry name" value="Xyl_isomerase-like_sf"/>
</dbReference>
<feature type="domain" description="Xylose isomerase-like TIM barrel" evidence="1">
    <location>
        <begin position="30"/>
        <end position="268"/>
    </location>
</feature>
<keyword evidence="3" id="KW-1185">Reference proteome</keyword>
<evidence type="ECO:0000259" key="1">
    <source>
        <dbReference type="Pfam" id="PF01261"/>
    </source>
</evidence>
<accession>A0ABT2U9G6</accession>
<organism evidence="2 3">
    <name type="scientific">Paenibacillus baimaensis</name>
    <dbReference type="NCBI Taxonomy" id="2982185"/>
    <lineage>
        <taxon>Bacteria</taxon>
        <taxon>Bacillati</taxon>
        <taxon>Bacillota</taxon>
        <taxon>Bacilli</taxon>
        <taxon>Bacillales</taxon>
        <taxon>Paenibacillaceae</taxon>
        <taxon>Paenibacillus</taxon>
    </lineage>
</organism>
<dbReference type="Gene3D" id="3.20.20.150">
    <property type="entry name" value="Divalent-metal-dependent TIM barrel enzymes"/>
    <property type="match status" value="1"/>
</dbReference>
<gene>
    <name evidence="2" type="ORF">OB236_03945</name>
</gene>
<dbReference type="InterPro" id="IPR013022">
    <property type="entry name" value="Xyl_isomerase-like_TIM-brl"/>
</dbReference>
<dbReference type="Pfam" id="PF01261">
    <property type="entry name" value="AP_endonuc_2"/>
    <property type="match status" value="1"/>
</dbReference>
<protein>
    <submittedName>
        <fullName evidence="2">Sugar phosphate isomerase/epimerase</fullName>
    </submittedName>
</protein>
<dbReference type="InterPro" id="IPR001719">
    <property type="entry name" value="AP_endonuc_2"/>
</dbReference>
<evidence type="ECO:0000313" key="2">
    <source>
        <dbReference type="EMBL" id="MCU6791278.1"/>
    </source>
</evidence>
<dbReference type="EMBL" id="JAOQIO010000007">
    <property type="protein sequence ID" value="MCU6791278.1"/>
    <property type="molecule type" value="Genomic_DNA"/>
</dbReference>
<dbReference type="Proteomes" id="UP001652445">
    <property type="component" value="Unassembled WGS sequence"/>
</dbReference>
<comment type="caution">
    <text evidence="2">The sequence shown here is derived from an EMBL/GenBank/DDBJ whole genome shotgun (WGS) entry which is preliminary data.</text>
</comment>
<dbReference type="GO" id="GO:0016853">
    <property type="term" value="F:isomerase activity"/>
    <property type="evidence" value="ECO:0007669"/>
    <property type="project" value="UniProtKB-KW"/>
</dbReference>
<reference evidence="2 3" key="1">
    <citation type="submission" date="2022-09" db="EMBL/GenBank/DDBJ databases">
        <authorList>
            <person name="Han X.L."/>
            <person name="Wang Q."/>
            <person name="Lu T."/>
        </authorList>
    </citation>
    <scope>NUCLEOTIDE SEQUENCE [LARGE SCALE GENOMIC DNA]</scope>
    <source>
        <strain evidence="2 3">WQ 127069</strain>
    </source>
</reference>
<dbReference type="InterPro" id="IPR050312">
    <property type="entry name" value="IolE/XylAMocC-like"/>
</dbReference>
<name>A0ABT2U9G6_9BACL</name>
<dbReference type="SMART" id="SM00518">
    <property type="entry name" value="AP2Ec"/>
    <property type="match status" value="1"/>
</dbReference>
<dbReference type="SUPFAM" id="SSF51658">
    <property type="entry name" value="Xylose isomerase-like"/>
    <property type="match status" value="1"/>
</dbReference>
<evidence type="ECO:0000313" key="3">
    <source>
        <dbReference type="Proteomes" id="UP001652445"/>
    </source>
</evidence>